<comment type="subunit">
    <text evidence="11">Forms an energy-coupling factor (ECF) transporter complex composed of an ATP-binding protein (A component, CbiO), a transmembrane protein (T component, CbiQ) and 2 possible substrate-capture proteins (S components, CbiM and CbiN) of unknown stoichimetry.</text>
</comment>
<dbReference type="EMBL" id="LNQR01000100">
    <property type="protein sequence ID" value="KWT81196.1"/>
    <property type="molecule type" value="Genomic_DNA"/>
</dbReference>
<evidence type="ECO:0000256" key="11">
    <source>
        <dbReference type="HAMAP-Rule" id="MF_01462"/>
    </source>
</evidence>
<feature type="transmembrane region" description="Helical" evidence="11">
    <location>
        <begin position="98"/>
        <end position="120"/>
    </location>
</feature>
<feature type="transmembrane region" description="Helical" evidence="11">
    <location>
        <begin position="132"/>
        <end position="152"/>
    </location>
</feature>
<keyword evidence="6 11" id="KW-0812">Transmembrane</keyword>
<sequence length="245" mass="26185">MLKLKYINAATVVALLILSPKSAYAMHIMEGFLPFSWCAFWYVVSLPFMIYGVIMVKKLTRDNTKLKLLLGLCGAFVFVLSAMKIPSVMGSSSHPTGVGLGAILFGPSVMTVLGGIALLFQGLLLAHGGPSTYGANVFSMAIAGPMVSYFLFNLLKYANAPMWFAVFMASVLGDLATYVVTSFQLSLAFPSESGGLTVSFIKFLTIFAVTQIPIAVGEGILIVLVHNYLTANSAEELKALAGEET</sequence>
<comment type="pathway">
    <text evidence="11">Cofactor biosynthesis; adenosylcobalamin biosynthesis.</text>
</comment>
<evidence type="ECO:0000256" key="10">
    <source>
        <dbReference type="ARBA" id="ARBA00023285"/>
    </source>
</evidence>
<comment type="subcellular location">
    <subcellularLocation>
        <location evidence="1 11">Cell membrane</location>
        <topology evidence="1 11">Multi-pass membrane protein</topology>
    </subcellularLocation>
</comment>
<comment type="similarity">
    <text evidence="11">Belongs to the CbiM family.</text>
</comment>
<dbReference type="NCBIfam" id="NF006184">
    <property type="entry name" value="PRK08319.1"/>
    <property type="match status" value="1"/>
</dbReference>
<evidence type="ECO:0000256" key="4">
    <source>
        <dbReference type="ARBA" id="ARBA00022475"/>
    </source>
</evidence>
<feature type="transmembrane region" description="Helical" evidence="11">
    <location>
        <begin position="68"/>
        <end position="86"/>
    </location>
</feature>
<dbReference type="PANTHER" id="PTHR43627">
    <property type="match status" value="1"/>
</dbReference>
<evidence type="ECO:0000256" key="7">
    <source>
        <dbReference type="ARBA" id="ARBA00022989"/>
    </source>
</evidence>
<keyword evidence="10 11" id="KW-0170">Cobalt</keyword>
<dbReference type="HAMAP" id="MF_01462">
    <property type="entry name" value="CbiM"/>
    <property type="match status" value="1"/>
</dbReference>
<keyword evidence="7 11" id="KW-1133">Transmembrane helix</keyword>
<proteinExistence type="inferred from homology"/>
<evidence type="ECO:0000256" key="5">
    <source>
        <dbReference type="ARBA" id="ARBA00022573"/>
    </source>
</evidence>
<dbReference type="Proteomes" id="UP000060487">
    <property type="component" value="Unassembled WGS sequence"/>
</dbReference>
<dbReference type="InterPro" id="IPR002751">
    <property type="entry name" value="CbiM/NikMN"/>
</dbReference>
<evidence type="ECO:0000256" key="9">
    <source>
        <dbReference type="ARBA" id="ARBA00023136"/>
    </source>
</evidence>
<keyword evidence="13" id="KW-1185">Reference proteome</keyword>
<keyword evidence="3 11" id="KW-0813">Transport</keyword>
<feature type="transmembrane region" description="Helical" evidence="11">
    <location>
        <begin position="164"/>
        <end position="189"/>
    </location>
</feature>
<keyword evidence="4 11" id="KW-1003">Cell membrane</keyword>
<comment type="function">
    <text evidence="11">Part of the energy-coupling factor (ECF) transporter complex CbiMNOQ involved in cobalt import.</text>
</comment>
<dbReference type="RefSeq" id="WP_085053241.1">
    <property type="nucleotide sequence ID" value="NZ_LNQR01000100.1"/>
</dbReference>
<evidence type="ECO:0000256" key="2">
    <source>
        <dbReference type="ARBA" id="ARBA00022426"/>
    </source>
</evidence>
<keyword evidence="8 11" id="KW-0406">Ion transport</keyword>
<dbReference type="Gene3D" id="1.10.1760.20">
    <property type="match status" value="1"/>
</dbReference>
<dbReference type="PANTHER" id="PTHR43627:SF1">
    <property type="entry name" value="COBALT TRANSPORT PROTEIN CBIM"/>
    <property type="match status" value="1"/>
</dbReference>
<gene>
    <name evidence="11 12" type="primary">cbiM</name>
    <name evidence="12" type="ORF">ASN18_2620</name>
</gene>
<name>A0ABR5SDS8_9BACT</name>
<evidence type="ECO:0000256" key="8">
    <source>
        <dbReference type="ARBA" id="ARBA00023065"/>
    </source>
</evidence>
<protein>
    <recommendedName>
        <fullName evidence="11">Cobalt transport protein CbiM</fullName>
    </recommendedName>
    <alternativeName>
        <fullName evidence="11">Energy-coupling factor transporter probable substrate-capture protein CbiM</fullName>
        <shortName evidence="11">ECF transporter S component CbiM</shortName>
    </alternativeName>
</protein>
<keyword evidence="2 11" id="KW-0171">Cobalt transport</keyword>
<dbReference type="InterPro" id="IPR018024">
    <property type="entry name" value="CbiM"/>
</dbReference>
<keyword evidence="5 11" id="KW-0169">Cobalamin biosynthesis</keyword>
<evidence type="ECO:0000256" key="1">
    <source>
        <dbReference type="ARBA" id="ARBA00004651"/>
    </source>
</evidence>
<comment type="caution">
    <text evidence="12">The sequence shown here is derived from an EMBL/GenBank/DDBJ whole genome shotgun (WGS) entry which is preliminary data.</text>
</comment>
<reference evidence="12 13" key="1">
    <citation type="submission" date="2015-11" db="EMBL/GenBank/DDBJ databases">
        <authorList>
            <person name="Lin W."/>
        </authorList>
    </citation>
    <scope>NUCLEOTIDE SEQUENCE [LARGE SCALE GENOMIC DNA]</scope>
    <source>
        <strain evidence="12 13">HCH-1</strain>
    </source>
</reference>
<evidence type="ECO:0000313" key="12">
    <source>
        <dbReference type="EMBL" id="KWT81196.1"/>
    </source>
</evidence>
<feature type="transmembrane region" description="Helical" evidence="11">
    <location>
        <begin position="35"/>
        <end position="56"/>
    </location>
</feature>
<keyword evidence="9 11" id="KW-0472">Membrane</keyword>
<evidence type="ECO:0000256" key="6">
    <source>
        <dbReference type="ARBA" id="ARBA00022692"/>
    </source>
</evidence>
<dbReference type="Pfam" id="PF01891">
    <property type="entry name" value="CbiM"/>
    <property type="match status" value="1"/>
</dbReference>
<evidence type="ECO:0000313" key="13">
    <source>
        <dbReference type="Proteomes" id="UP000060487"/>
    </source>
</evidence>
<feature type="transmembrane region" description="Helical" evidence="11">
    <location>
        <begin position="201"/>
        <end position="225"/>
    </location>
</feature>
<organism evidence="12 13">
    <name type="scientific">Candidatus Magnetominusculus xianensis</name>
    <dbReference type="NCBI Taxonomy" id="1748249"/>
    <lineage>
        <taxon>Bacteria</taxon>
        <taxon>Pseudomonadati</taxon>
        <taxon>Nitrospirota</taxon>
        <taxon>Nitrospiria</taxon>
        <taxon>Nitrospirales</taxon>
        <taxon>Nitrospiraceae</taxon>
        <taxon>Candidatus Magnetominusculus</taxon>
    </lineage>
</organism>
<dbReference type="NCBIfam" id="TIGR00123">
    <property type="entry name" value="cbiM"/>
    <property type="match status" value="1"/>
</dbReference>
<evidence type="ECO:0000256" key="3">
    <source>
        <dbReference type="ARBA" id="ARBA00022448"/>
    </source>
</evidence>
<accession>A0ABR5SDS8</accession>